<reference evidence="2 3" key="1">
    <citation type="submission" date="2020-12" db="EMBL/GenBank/DDBJ databases">
        <title>WGS of Legionella: environmental sample.</title>
        <authorList>
            <person name="Cristino S."/>
            <person name="Girolamini L."/>
            <person name="Salaris S."/>
            <person name="Pascale M.R."/>
            <person name="Mazzotta M."/>
            <person name="Orsini M."/>
            <person name="Grottola A."/>
        </authorList>
    </citation>
    <scope>NUCLEOTIDE SEQUENCE [LARGE SCALE GENOMIC DNA]</scope>
    <source>
        <strain evidence="2 3">30cs62</strain>
    </source>
</reference>
<dbReference type="PANTHER" id="PTHR34988">
    <property type="entry name" value="PROTEIN, PUTATIVE-RELATED"/>
    <property type="match status" value="1"/>
</dbReference>
<evidence type="ECO:0000259" key="1">
    <source>
        <dbReference type="PROSITE" id="PS51742"/>
    </source>
</evidence>
<dbReference type="Proteomes" id="UP000809910">
    <property type="component" value="Unassembled WGS sequence"/>
</dbReference>
<dbReference type="InterPro" id="IPR005175">
    <property type="entry name" value="PPC_dom"/>
</dbReference>
<accession>A0ABS1WB51</accession>
<sequence length="162" mass="17972">MILEHRTTATVDLYNCHRLRDTRQPFILVLNETDNVFAALSYCALQTRLKSASVHALGSIANIKLGYFHHDKKHHDIKEFAGIYEIVSLTGSITTTEGKPFIHIHAGISKEAFTVFGGHVIDAFSGPVSEFIINPLSSTIPRTFDESLGIYTICQGSEHDKS</sequence>
<gene>
    <name evidence="2" type="ORF">I5282_08320</name>
</gene>
<dbReference type="Pfam" id="PF03479">
    <property type="entry name" value="PCC"/>
    <property type="match status" value="1"/>
</dbReference>
<dbReference type="GO" id="GO:0003677">
    <property type="term" value="F:DNA binding"/>
    <property type="evidence" value="ECO:0007669"/>
    <property type="project" value="UniProtKB-KW"/>
</dbReference>
<keyword evidence="2" id="KW-0238">DNA-binding</keyword>
<protein>
    <submittedName>
        <fullName evidence="2">DNA-binding protein</fullName>
    </submittedName>
</protein>
<dbReference type="RefSeq" id="WP_203110146.1">
    <property type="nucleotide sequence ID" value="NZ_JADOBG010000012.1"/>
</dbReference>
<dbReference type="PROSITE" id="PS51742">
    <property type="entry name" value="PPC"/>
    <property type="match status" value="1"/>
</dbReference>
<dbReference type="SUPFAM" id="SSF117856">
    <property type="entry name" value="AF0104/ALDC/Ptd012-like"/>
    <property type="match status" value="1"/>
</dbReference>
<dbReference type="Gene3D" id="3.30.1330.80">
    <property type="entry name" value="Hypothetical protein, similar to alpha- acetolactate decarboxylase, domain 2"/>
    <property type="match status" value="1"/>
</dbReference>
<dbReference type="CDD" id="cd11378">
    <property type="entry name" value="DUF296"/>
    <property type="match status" value="1"/>
</dbReference>
<feature type="domain" description="PPC" evidence="1">
    <location>
        <begin position="19"/>
        <end position="156"/>
    </location>
</feature>
<name>A0ABS1WB51_9GAMM</name>
<dbReference type="EMBL" id="JADWVN010000016">
    <property type="protein sequence ID" value="MBL7526572.1"/>
    <property type="molecule type" value="Genomic_DNA"/>
</dbReference>
<dbReference type="PANTHER" id="PTHR34988:SF1">
    <property type="entry name" value="DNA-BINDING PROTEIN"/>
    <property type="match status" value="1"/>
</dbReference>
<keyword evidence="3" id="KW-1185">Reference proteome</keyword>
<evidence type="ECO:0000313" key="3">
    <source>
        <dbReference type="Proteomes" id="UP000809910"/>
    </source>
</evidence>
<proteinExistence type="predicted"/>
<organism evidence="2 3">
    <name type="scientific">Legionella bononiensis</name>
    <dbReference type="NCBI Taxonomy" id="2793102"/>
    <lineage>
        <taxon>Bacteria</taxon>
        <taxon>Pseudomonadati</taxon>
        <taxon>Pseudomonadota</taxon>
        <taxon>Gammaproteobacteria</taxon>
        <taxon>Legionellales</taxon>
        <taxon>Legionellaceae</taxon>
        <taxon>Legionella</taxon>
    </lineage>
</organism>
<comment type="caution">
    <text evidence="2">The sequence shown here is derived from an EMBL/GenBank/DDBJ whole genome shotgun (WGS) entry which is preliminary data.</text>
</comment>
<evidence type="ECO:0000313" key="2">
    <source>
        <dbReference type="EMBL" id="MBL7526572.1"/>
    </source>
</evidence>